<keyword evidence="3 9" id="KW-0808">Transferase</keyword>
<feature type="domain" description="Galactokinase N-terminal" evidence="8">
    <location>
        <begin position="4"/>
        <end position="35"/>
    </location>
</feature>
<dbReference type="Pfam" id="PF00288">
    <property type="entry name" value="GHMP_kinases_N"/>
    <property type="match status" value="1"/>
</dbReference>
<dbReference type="Proteomes" id="UP000245618">
    <property type="component" value="Unassembled WGS sequence"/>
</dbReference>
<organism evidence="9 10">
    <name type="scientific">Flavobacterium laiguense</name>
    <dbReference type="NCBI Taxonomy" id="2169409"/>
    <lineage>
        <taxon>Bacteria</taxon>
        <taxon>Pseudomonadati</taxon>
        <taxon>Bacteroidota</taxon>
        <taxon>Flavobacteriia</taxon>
        <taxon>Flavobacteriales</taxon>
        <taxon>Flavobacteriaceae</taxon>
        <taxon>Flavobacterium</taxon>
    </lineage>
</organism>
<evidence type="ECO:0000259" key="8">
    <source>
        <dbReference type="Pfam" id="PF10509"/>
    </source>
</evidence>
<dbReference type="PANTHER" id="PTHR10457:SF7">
    <property type="entry name" value="GALACTOKINASE-RELATED"/>
    <property type="match status" value="1"/>
</dbReference>
<keyword evidence="2" id="KW-0547">Nucleotide-binding</keyword>
<dbReference type="GO" id="GO:0005524">
    <property type="term" value="F:ATP binding"/>
    <property type="evidence" value="ECO:0007669"/>
    <property type="project" value="UniProtKB-KW"/>
</dbReference>
<dbReference type="PIRSF" id="PIRSF000530">
    <property type="entry name" value="Galactokinase"/>
    <property type="match status" value="1"/>
</dbReference>
<evidence type="ECO:0000256" key="2">
    <source>
        <dbReference type="ARBA" id="ARBA00022741"/>
    </source>
</evidence>
<keyword evidence="5" id="KW-0299">Galactose metabolism</keyword>
<keyword evidence="4" id="KW-0067">ATP-binding</keyword>
<protein>
    <submittedName>
        <fullName evidence="9">Galactokinase</fullName>
    </submittedName>
</protein>
<name>A0A2U1K278_9FLAO</name>
<keyword evidence="10" id="KW-1185">Reference proteome</keyword>
<dbReference type="InterPro" id="IPR014721">
    <property type="entry name" value="Ribsml_uS5_D2-typ_fold_subgr"/>
</dbReference>
<dbReference type="SUPFAM" id="SSF55060">
    <property type="entry name" value="GHMP Kinase, C-terminal domain"/>
    <property type="match status" value="1"/>
</dbReference>
<dbReference type="InterPro" id="IPR036554">
    <property type="entry name" value="GHMP_kinase_C_sf"/>
</dbReference>
<dbReference type="PANTHER" id="PTHR10457">
    <property type="entry name" value="MEVALONATE KINASE/GALACTOKINASE"/>
    <property type="match status" value="1"/>
</dbReference>
<dbReference type="OrthoDB" id="1411003at2"/>
<dbReference type="Pfam" id="PF08544">
    <property type="entry name" value="GHMP_kinases_C"/>
    <property type="match status" value="1"/>
</dbReference>
<dbReference type="InterPro" id="IPR020568">
    <property type="entry name" value="Ribosomal_Su5_D2-typ_SF"/>
</dbReference>
<dbReference type="GO" id="GO:0005829">
    <property type="term" value="C:cytosol"/>
    <property type="evidence" value="ECO:0007669"/>
    <property type="project" value="TreeGrafter"/>
</dbReference>
<keyword evidence="5" id="KW-0119">Carbohydrate metabolism</keyword>
<evidence type="ECO:0000313" key="9">
    <source>
        <dbReference type="EMBL" id="PWA11620.1"/>
    </source>
</evidence>
<dbReference type="Pfam" id="PF10509">
    <property type="entry name" value="GalKase_gal_bdg"/>
    <property type="match status" value="1"/>
</dbReference>
<gene>
    <name evidence="9" type="ORF">DB891_02095</name>
</gene>
<sequence>MRKIISMAPGRTCLFGDHQDYLGLPVIACAINRSIKLTAVQNDTQVFKLNMGDIDEVRIIDIHADFSELAPRDYFASSLRVLRRHGCIPNVGYDITIKGDIPINSGTSSSSALLLAWINFLITAYGVDDEVTPEFIAKMGYASEVLEHGEPGGMMDHYSIGIGNIVHINTKDPFSYTVIGTELKGLITGVSGVPKETIGLIGEIKGNALLAIGIIKQNFKDFDLNKSEIEDLDKYRNYLPDRLIPYFEAAIKNYHYTKEALKEFQKPILDLKKIGGLMNEHHAVLRDLLKITVPKIDDMITAALKAGAYGAKIVGSGGGGSIVVIADPEKEAQVVAAILAAGAKEAYAVTVDPGVRIIEKQKNLKN</sequence>
<dbReference type="InterPro" id="IPR019539">
    <property type="entry name" value="GalKase_N"/>
</dbReference>
<dbReference type="InterPro" id="IPR000705">
    <property type="entry name" value="Galactokinase"/>
</dbReference>
<dbReference type="GO" id="GO:0006012">
    <property type="term" value="P:galactose metabolic process"/>
    <property type="evidence" value="ECO:0007669"/>
    <property type="project" value="UniProtKB-KW"/>
</dbReference>
<dbReference type="PRINTS" id="PR00959">
    <property type="entry name" value="MEVGALKINASE"/>
</dbReference>
<evidence type="ECO:0000256" key="4">
    <source>
        <dbReference type="ARBA" id="ARBA00022840"/>
    </source>
</evidence>
<evidence type="ECO:0000256" key="1">
    <source>
        <dbReference type="ARBA" id="ARBA00006566"/>
    </source>
</evidence>
<dbReference type="AlphaFoldDB" id="A0A2U1K278"/>
<dbReference type="InterPro" id="IPR006204">
    <property type="entry name" value="GHMP_kinase_N_dom"/>
</dbReference>
<dbReference type="SUPFAM" id="SSF54211">
    <property type="entry name" value="Ribosomal protein S5 domain 2-like"/>
    <property type="match status" value="1"/>
</dbReference>
<dbReference type="Gene3D" id="3.30.230.10">
    <property type="match status" value="1"/>
</dbReference>
<comment type="caution">
    <text evidence="9">The sequence shown here is derived from an EMBL/GenBank/DDBJ whole genome shotgun (WGS) entry which is preliminary data.</text>
</comment>
<feature type="domain" description="GHMP kinase C-terminal" evidence="7">
    <location>
        <begin position="264"/>
        <end position="340"/>
    </location>
</feature>
<evidence type="ECO:0000259" key="6">
    <source>
        <dbReference type="Pfam" id="PF00288"/>
    </source>
</evidence>
<dbReference type="InterPro" id="IPR013750">
    <property type="entry name" value="GHMP_kinase_C_dom"/>
</dbReference>
<evidence type="ECO:0000256" key="3">
    <source>
        <dbReference type="ARBA" id="ARBA00022777"/>
    </source>
</evidence>
<comment type="similarity">
    <text evidence="1">Belongs to the GHMP kinase family. GalK subfamily.</text>
</comment>
<keyword evidence="3 9" id="KW-0418">Kinase</keyword>
<proteinExistence type="inferred from homology"/>
<feature type="domain" description="GHMP kinase N-terminal" evidence="6">
    <location>
        <begin position="78"/>
        <end position="161"/>
    </location>
</feature>
<dbReference type="GO" id="GO:0004335">
    <property type="term" value="F:galactokinase activity"/>
    <property type="evidence" value="ECO:0007669"/>
    <property type="project" value="InterPro"/>
</dbReference>
<evidence type="ECO:0000313" key="10">
    <source>
        <dbReference type="Proteomes" id="UP000245618"/>
    </source>
</evidence>
<accession>A0A2U1K278</accession>
<evidence type="ECO:0000256" key="5">
    <source>
        <dbReference type="ARBA" id="ARBA00023144"/>
    </source>
</evidence>
<dbReference type="PRINTS" id="PR00473">
    <property type="entry name" value="GALCTOKINASE"/>
</dbReference>
<reference evidence="9 10" key="1">
    <citation type="submission" date="2018-04" db="EMBL/GenBank/DDBJ databases">
        <title>Flavobacterium sp. nov., isolated from glacier ice.</title>
        <authorList>
            <person name="Liu Q."/>
            <person name="Xin Y.-H."/>
        </authorList>
    </citation>
    <scope>NUCLEOTIDE SEQUENCE [LARGE SCALE GENOMIC DNA]</scope>
    <source>
        <strain evidence="9 10">LB2P30</strain>
    </source>
</reference>
<dbReference type="InterPro" id="IPR006206">
    <property type="entry name" value="Mevalonate/galactokinase"/>
</dbReference>
<dbReference type="Gene3D" id="3.30.70.890">
    <property type="entry name" value="GHMP kinase, C-terminal domain"/>
    <property type="match status" value="1"/>
</dbReference>
<evidence type="ECO:0000259" key="7">
    <source>
        <dbReference type="Pfam" id="PF08544"/>
    </source>
</evidence>
<dbReference type="EMBL" id="QCZH01000001">
    <property type="protein sequence ID" value="PWA11620.1"/>
    <property type="molecule type" value="Genomic_DNA"/>
</dbReference>